<protein>
    <recommendedName>
        <fullName evidence="3">UDP-glucose dehydrogenase</fullName>
    </recommendedName>
</protein>
<accession>J3A913</accession>
<gene>
    <name evidence="1" type="ORF">HMPREF1129_1129</name>
</gene>
<dbReference type="InterPro" id="IPR036220">
    <property type="entry name" value="UDP-Glc/GDP-Man_DH_C_sf"/>
</dbReference>
<comment type="caution">
    <text evidence="1">The sequence shown here is derived from an EMBL/GenBank/DDBJ whole genome shotgun (WGS) entry which is preliminary data.</text>
</comment>
<sequence length="54" mass="5988">MRLTGCRQAVEQADVVVVLVSHQEFSDLDPLLLKGRTVIDATGLWRRRSPLLAG</sequence>
<evidence type="ECO:0008006" key="3">
    <source>
        <dbReference type="Google" id="ProtNLM"/>
    </source>
</evidence>
<evidence type="ECO:0000313" key="1">
    <source>
        <dbReference type="EMBL" id="EJN83973.1"/>
    </source>
</evidence>
<dbReference type="EMBL" id="ALJK01000187">
    <property type="protein sequence ID" value="EJN83973.1"/>
    <property type="molecule type" value="Genomic_DNA"/>
</dbReference>
<dbReference type="AlphaFoldDB" id="J3A913"/>
<dbReference type="PATRIC" id="fig|1115803.3.peg.2136"/>
<evidence type="ECO:0000313" key="2">
    <source>
        <dbReference type="Proteomes" id="UP000007814"/>
    </source>
</evidence>
<dbReference type="SUPFAM" id="SSF52413">
    <property type="entry name" value="UDP-glucose/GDP-mannose dehydrogenase C-terminal domain"/>
    <property type="match status" value="1"/>
</dbReference>
<proteinExistence type="predicted"/>
<dbReference type="Proteomes" id="UP000007814">
    <property type="component" value="Unassembled WGS sequence"/>
</dbReference>
<name>J3A913_ACTNH</name>
<reference evidence="1 2" key="1">
    <citation type="submission" date="2012-07" db="EMBL/GenBank/DDBJ databases">
        <authorList>
            <person name="Durkin A.S."/>
            <person name="McCorrison J."/>
            <person name="Torralba M."/>
            <person name="Gillis M."/>
            <person name="Methe B."/>
            <person name="Sutton G."/>
            <person name="Nelson K.E."/>
        </authorList>
    </citation>
    <scope>NUCLEOTIDE SEQUENCE [LARGE SCALE GENOMIC DNA]</scope>
    <source>
        <strain evidence="2">ATCC 12104 / DSM 43013 / CCUG 2238 / JCM 8349 / NCTC 10301 / Howell 279</strain>
    </source>
</reference>
<organism evidence="1 2">
    <name type="scientific">Actinomyces naeslundii (strain ATCC 12104 / DSM 43013 / CCUG 2238 / JCM 8349 / NCTC 10301 / Howell 279)</name>
    <dbReference type="NCBI Taxonomy" id="1115803"/>
    <lineage>
        <taxon>Bacteria</taxon>
        <taxon>Bacillati</taxon>
        <taxon>Actinomycetota</taxon>
        <taxon>Actinomycetes</taxon>
        <taxon>Actinomycetales</taxon>
        <taxon>Actinomycetaceae</taxon>
        <taxon>Actinomyces</taxon>
    </lineage>
</organism>
<dbReference type="Gene3D" id="3.40.50.720">
    <property type="entry name" value="NAD(P)-binding Rossmann-like Domain"/>
    <property type="match status" value="1"/>
</dbReference>